<feature type="compositionally biased region" description="Basic and acidic residues" evidence="1">
    <location>
        <begin position="79"/>
        <end position="91"/>
    </location>
</feature>
<feature type="region of interest" description="Disordered" evidence="1">
    <location>
        <begin position="30"/>
        <end position="115"/>
    </location>
</feature>
<proteinExistence type="predicted"/>
<sequence>MSNKKGGETLSSSAKGTIRMASNFVLATRAGAGEDIERGGDFGTSKSAKHWRTTFRRQAKDEVIANIGKPNELDGGSGGEKKGGKEKEKKEGKRKMEKKRKRGKRGGRPKRKRKS</sequence>
<protein>
    <submittedName>
        <fullName evidence="2">Uncharacterized protein</fullName>
    </submittedName>
</protein>
<keyword evidence="3" id="KW-1185">Reference proteome</keyword>
<accession>A0ABD2IAA1</accession>
<gene>
    <name evidence="2" type="ORF">niasHS_013126</name>
</gene>
<evidence type="ECO:0000313" key="2">
    <source>
        <dbReference type="EMBL" id="KAL3077137.1"/>
    </source>
</evidence>
<organism evidence="2 3">
    <name type="scientific">Heterodera schachtii</name>
    <name type="common">Sugarbeet cyst nematode worm</name>
    <name type="synonym">Tylenchus schachtii</name>
    <dbReference type="NCBI Taxonomy" id="97005"/>
    <lineage>
        <taxon>Eukaryota</taxon>
        <taxon>Metazoa</taxon>
        <taxon>Ecdysozoa</taxon>
        <taxon>Nematoda</taxon>
        <taxon>Chromadorea</taxon>
        <taxon>Rhabditida</taxon>
        <taxon>Tylenchina</taxon>
        <taxon>Tylenchomorpha</taxon>
        <taxon>Tylenchoidea</taxon>
        <taxon>Heteroderidae</taxon>
        <taxon>Heteroderinae</taxon>
        <taxon>Heterodera</taxon>
    </lineage>
</organism>
<name>A0ABD2IAA1_HETSC</name>
<dbReference type="EMBL" id="JBICCN010000327">
    <property type="protein sequence ID" value="KAL3077137.1"/>
    <property type="molecule type" value="Genomic_DNA"/>
</dbReference>
<evidence type="ECO:0000313" key="3">
    <source>
        <dbReference type="Proteomes" id="UP001620645"/>
    </source>
</evidence>
<comment type="caution">
    <text evidence="2">The sequence shown here is derived from an EMBL/GenBank/DDBJ whole genome shotgun (WGS) entry which is preliminary data.</text>
</comment>
<dbReference type="Proteomes" id="UP001620645">
    <property type="component" value="Unassembled WGS sequence"/>
</dbReference>
<reference evidence="2 3" key="1">
    <citation type="submission" date="2024-10" db="EMBL/GenBank/DDBJ databases">
        <authorList>
            <person name="Kim D."/>
        </authorList>
    </citation>
    <scope>NUCLEOTIDE SEQUENCE [LARGE SCALE GENOMIC DNA]</scope>
    <source>
        <strain evidence="2">Taebaek</strain>
    </source>
</reference>
<evidence type="ECO:0000256" key="1">
    <source>
        <dbReference type="SAM" id="MobiDB-lite"/>
    </source>
</evidence>
<feature type="compositionally biased region" description="Basic residues" evidence="1">
    <location>
        <begin position="92"/>
        <end position="115"/>
    </location>
</feature>
<feature type="compositionally biased region" description="Basic residues" evidence="1">
    <location>
        <begin position="47"/>
        <end position="57"/>
    </location>
</feature>
<dbReference type="AlphaFoldDB" id="A0ABD2IAA1"/>